<evidence type="ECO:0000313" key="3">
    <source>
        <dbReference type="Proteomes" id="UP000217785"/>
    </source>
</evidence>
<keyword evidence="1" id="KW-1133">Transmembrane helix</keyword>
<accession>A0A292YCI3</accession>
<dbReference type="Pfam" id="PF04341">
    <property type="entry name" value="DUF485"/>
    <property type="match status" value="1"/>
</dbReference>
<sequence length="113" mass="12828">MGNGKQPKAEMGDWGRVAQTGSFQELIRQKSSFIVPATIFFFVFYFILPVLTAYSTVLNKKAVGAINWAYLYAFAQFAMTWGLCHLYMRKANKFDELVNKVKQEITDKGGKAE</sequence>
<dbReference type="InterPro" id="IPR007436">
    <property type="entry name" value="DUF485"/>
</dbReference>
<dbReference type="PANTHER" id="PTHR38441">
    <property type="entry name" value="INTEGRAL MEMBRANE PROTEIN-RELATED"/>
    <property type="match status" value="1"/>
</dbReference>
<keyword evidence="3" id="KW-1185">Reference proteome</keyword>
<feature type="transmembrane region" description="Helical" evidence="1">
    <location>
        <begin position="69"/>
        <end position="88"/>
    </location>
</feature>
<comment type="caution">
    <text evidence="2">The sequence shown here is derived from an EMBL/GenBank/DDBJ whole genome shotgun (WGS) entry which is preliminary data.</text>
</comment>
<evidence type="ECO:0008006" key="4">
    <source>
        <dbReference type="Google" id="ProtNLM"/>
    </source>
</evidence>
<keyword evidence="1" id="KW-0812">Transmembrane</keyword>
<reference evidence="3" key="1">
    <citation type="submission" date="2017-07" db="EMBL/GenBank/DDBJ databases">
        <title>Draft genome sequence of Effusibacillus lacus strain skLN1.</title>
        <authorList>
            <person name="Watanabe M."/>
            <person name="Kojima H."/>
            <person name="Fukui M."/>
        </authorList>
    </citation>
    <scope>NUCLEOTIDE SEQUENCE [LARGE SCALE GENOMIC DNA]</scope>
    <source>
        <strain evidence="3">skLN1</strain>
    </source>
</reference>
<feature type="transmembrane region" description="Helical" evidence="1">
    <location>
        <begin position="33"/>
        <end position="57"/>
    </location>
</feature>
<evidence type="ECO:0000313" key="2">
    <source>
        <dbReference type="EMBL" id="GAX89172.1"/>
    </source>
</evidence>
<name>A0A292YCI3_9BACL</name>
<dbReference type="OrthoDB" id="2886991at2"/>
<dbReference type="AlphaFoldDB" id="A0A292YCI3"/>
<proteinExistence type="predicted"/>
<dbReference type="Proteomes" id="UP000217785">
    <property type="component" value="Unassembled WGS sequence"/>
</dbReference>
<dbReference type="EMBL" id="BDUF01000015">
    <property type="protein sequence ID" value="GAX89172.1"/>
    <property type="molecule type" value="Genomic_DNA"/>
</dbReference>
<organism evidence="2 3">
    <name type="scientific">Effusibacillus lacus</name>
    <dbReference type="NCBI Taxonomy" id="1348429"/>
    <lineage>
        <taxon>Bacteria</taxon>
        <taxon>Bacillati</taxon>
        <taxon>Bacillota</taxon>
        <taxon>Bacilli</taxon>
        <taxon>Bacillales</taxon>
        <taxon>Alicyclobacillaceae</taxon>
        <taxon>Effusibacillus</taxon>
    </lineage>
</organism>
<protein>
    <recommendedName>
        <fullName evidence="4">DUF485 domain-containing protein</fullName>
    </recommendedName>
</protein>
<dbReference type="PANTHER" id="PTHR38441:SF1">
    <property type="entry name" value="MEMBRANE PROTEIN"/>
    <property type="match status" value="1"/>
</dbReference>
<evidence type="ECO:0000256" key="1">
    <source>
        <dbReference type="SAM" id="Phobius"/>
    </source>
</evidence>
<keyword evidence="1" id="KW-0472">Membrane</keyword>
<gene>
    <name evidence="2" type="ORF">EFBL_0790</name>
</gene>